<reference evidence="2" key="1">
    <citation type="submission" date="2019-12" db="EMBL/GenBank/DDBJ databases">
        <title>An insight into the sialome of adult female Ixodes ricinus ticks feeding for 6 days.</title>
        <authorList>
            <person name="Perner J."/>
            <person name="Ribeiro J.M.C."/>
        </authorList>
    </citation>
    <scope>NUCLEOTIDE SEQUENCE</scope>
    <source>
        <strain evidence="2">Semi-engorged</strain>
        <tissue evidence="2">Salivary glands</tissue>
    </source>
</reference>
<dbReference type="AlphaFoldDB" id="A0A6B0UV45"/>
<keyword evidence="1" id="KW-0472">Membrane</keyword>
<keyword evidence="1" id="KW-0812">Transmembrane</keyword>
<sequence length="147" mass="16619">MFSERRFSNPQLCGGHSSCLYVYIYLTFVFFSMSTEARGSFLAFYQRRMMAVSLGAVLCNSEDPALNLGQAPGLWRISGTVICRVSVHKRGKNDDYEFRLVIIILYVWLKPHVSTDLYTHDRSVASLKMSSSLLLCVSINLTNTLGF</sequence>
<dbReference type="EMBL" id="GIFC01011452">
    <property type="protein sequence ID" value="MXU93535.1"/>
    <property type="molecule type" value="Transcribed_RNA"/>
</dbReference>
<protein>
    <submittedName>
        <fullName evidence="2">Uncharacterized protein</fullName>
    </submittedName>
</protein>
<keyword evidence="1" id="KW-1133">Transmembrane helix</keyword>
<feature type="transmembrane region" description="Helical" evidence="1">
    <location>
        <begin position="20"/>
        <end position="45"/>
    </location>
</feature>
<organism evidence="2">
    <name type="scientific">Ixodes ricinus</name>
    <name type="common">Common tick</name>
    <name type="synonym">Acarus ricinus</name>
    <dbReference type="NCBI Taxonomy" id="34613"/>
    <lineage>
        <taxon>Eukaryota</taxon>
        <taxon>Metazoa</taxon>
        <taxon>Ecdysozoa</taxon>
        <taxon>Arthropoda</taxon>
        <taxon>Chelicerata</taxon>
        <taxon>Arachnida</taxon>
        <taxon>Acari</taxon>
        <taxon>Parasitiformes</taxon>
        <taxon>Ixodida</taxon>
        <taxon>Ixodoidea</taxon>
        <taxon>Ixodidae</taxon>
        <taxon>Ixodinae</taxon>
        <taxon>Ixodes</taxon>
    </lineage>
</organism>
<name>A0A6B0UV45_IXORI</name>
<proteinExistence type="predicted"/>
<evidence type="ECO:0000313" key="2">
    <source>
        <dbReference type="EMBL" id="MXU93535.1"/>
    </source>
</evidence>
<evidence type="ECO:0000256" key="1">
    <source>
        <dbReference type="SAM" id="Phobius"/>
    </source>
</evidence>
<accession>A0A6B0UV45</accession>